<name>G2YXB0_BOTF4</name>
<protein>
    <submittedName>
        <fullName evidence="1">Uncharacterized protein</fullName>
    </submittedName>
</protein>
<dbReference type="HOGENOM" id="CLU_2793734_0_0_1"/>
<accession>G2YXB0</accession>
<proteinExistence type="predicted"/>
<organism evidence="1 2">
    <name type="scientific">Botryotinia fuckeliana (strain T4)</name>
    <name type="common">Noble rot fungus</name>
    <name type="synonym">Botrytis cinerea</name>
    <dbReference type="NCBI Taxonomy" id="999810"/>
    <lineage>
        <taxon>Eukaryota</taxon>
        <taxon>Fungi</taxon>
        <taxon>Dikarya</taxon>
        <taxon>Ascomycota</taxon>
        <taxon>Pezizomycotina</taxon>
        <taxon>Leotiomycetes</taxon>
        <taxon>Helotiales</taxon>
        <taxon>Sclerotiniaceae</taxon>
        <taxon>Botrytis</taxon>
    </lineage>
</organism>
<reference evidence="2" key="1">
    <citation type="journal article" date="2011" name="PLoS Genet.">
        <title>Genomic analysis of the necrotrophic fungal pathogens Sclerotinia sclerotiorum and Botrytis cinerea.</title>
        <authorList>
            <person name="Amselem J."/>
            <person name="Cuomo C.A."/>
            <person name="van Kan J.A."/>
            <person name="Viaud M."/>
            <person name="Benito E.P."/>
            <person name="Couloux A."/>
            <person name="Coutinho P.M."/>
            <person name="de Vries R.P."/>
            <person name="Dyer P.S."/>
            <person name="Fillinger S."/>
            <person name="Fournier E."/>
            <person name="Gout L."/>
            <person name="Hahn M."/>
            <person name="Kohn L."/>
            <person name="Lapalu N."/>
            <person name="Plummer K.M."/>
            <person name="Pradier J.M."/>
            <person name="Quevillon E."/>
            <person name="Sharon A."/>
            <person name="Simon A."/>
            <person name="ten Have A."/>
            <person name="Tudzynski B."/>
            <person name="Tudzynski P."/>
            <person name="Wincker P."/>
            <person name="Andrew M."/>
            <person name="Anthouard V."/>
            <person name="Beever R.E."/>
            <person name="Beffa R."/>
            <person name="Benoit I."/>
            <person name="Bouzid O."/>
            <person name="Brault B."/>
            <person name="Chen Z."/>
            <person name="Choquer M."/>
            <person name="Collemare J."/>
            <person name="Cotton P."/>
            <person name="Danchin E.G."/>
            <person name="Da Silva C."/>
            <person name="Gautier A."/>
            <person name="Giraud C."/>
            <person name="Giraud T."/>
            <person name="Gonzalez C."/>
            <person name="Grossetete S."/>
            <person name="Guldener U."/>
            <person name="Henrissat B."/>
            <person name="Howlett B.J."/>
            <person name="Kodira C."/>
            <person name="Kretschmer M."/>
            <person name="Lappartient A."/>
            <person name="Leroch M."/>
            <person name="Levis C."/>
            <person name="Mauceli E."/>
            <person name="Neuveglise C."/>
            <person name="Oeser B."/>
            <person name="Pearson M."/>
            <person name="Poulain J."/>
            <person name="Poussereau N."/>
            <person name="Quesneville H."/>
            <person name="Rascle C."/>
            <person name="Schumacher J."/>
            <person name="Segurens B."/>
            <person name="Sexton A."/>
            <person name="Silva E."/>
            <person name="Sirven C."/>
            <person name="Soanes D.M."/>
            <person name="Talbot N.J."/>
            <person name="Templeton M."/>
            <person name="Yandava C."/>
            <person name="Yarden O."/>
            <person name="Zeng Q."/>
            <person name="Rollins J.A."/>
            <person name="Lebrun M.H."/>
            <person name="Dickman M."/>
        </authorList>
    </citation>
    <scope>NUCLEOTIDE SEQUENCE [LARGE SCALE GENOMIC DNA]</scope>
    <source>
        <strain evidence="2">T4</strain>
    </source>
</reference>
<evidence type="ECO:0000313" key="1">
    <source>
        <dbReference type="EMBL" id="CCD56348.1"/>
    </source>
</evidence>
<dbReference type="EMBL" id="FQ790359">
    <property type="protein sequence ID" value="CCD56348.1"/>
    <property type="molecule type" value="Genomic_DNA"/>
</dbReference>
<sequence>MSIWRSFSMAGTRFATMLVFIHDSLHPLEGQSTEALKAAKDLYNLLFFRDTIDLNLNSHRVAQVWRWD</sequence>
<gene>
    <name evidence="1" type="ORF">BofuT4_uP149580.1</name>
</gene>
<dbReference type="Proteomes" id="UP000008177">
    <property type="component" value="Unplaced contigs"/>
</dbReference>
<dbReference type="AlphaFoldDB" id="G2YXB0"/>
<dbReference type="InParanoid" id="G2YXB0"/>
<evidence type="ECO:0000313" key="2">
    <source>
        <dbReference type="Proteomes" id="UP000008177"/>
    </source>
</evidence>